<proteinExistence type="predicted"/>
<feature type="non-terminal residue" evidence="1">
    <location>
        <position position="250"/>
    </location>
</feature>
<organism evidence="1">
    <name type="scientific">marine sediment metagenome</name>
    <dbReference type="NCBI Taxonomy" id="412755"/>
    <lineage>
        <taxon>unclassified sequences</taxon>
        <taxon>metagenomes</taxon>
        <taxon>ecological metagenomes</taxon>
    </lineage>
</organism>
<name>A0A0F9DQP3_9ZZZZ</name>
<accession>A0A0F9DQP3</accession>
<comment type="caution">
    <text evidence="1">The sequence shown here is derived from an EMBL/GenBank/DDBJ whole genome shotgun (WGS) entry which is preliminary data.</text>
</comment>
<dbReference type="AlphaFoldDB" id="A0A0F9DQP3"/>
<dbReference type="EMBL" id="LAZR01040550">
    <property type="protein sequence ID" value="KKL14213.1"/>
    <property type="molecule type" value="Genomic_DNA"/>
</dbReference>
<protein>
    <submittedName>
        <fullName evidence="1">Uncharacterized protein</fullName>
    </submittedName>
</protein>
<gene>
    <name evidence="1" type="ORF">LCGC14_2517990</name>
</gene>
<evidence type="ECO:0000313" key="1">
    <source>
        <dbReference type="EMBL" id="KKL14213.1"/>
    </source>
</evidence>
<sequence>MKRYLMIQNKGVAPIEGFTTLGISTTRNDNTKGVIGQFGSKHAINLLLRNDIEPIIFCGLTKMSFYTKEYIINDGLVEQKVNKVFCRTSGKNSNTNKDLGFVLEYGVHDWNNINMALREFVANAIDRTIRENENGCFKSALNNNELSVDIIHENKMRARNKYTRIFIPLTQEVQQFYGELPKRFLHFSENPDIIKQKVLPKGINVNTLIYKNGVLVREVLDDRGNPELSLFDYNFDDELRLDESRNADDY</sequence>
<reference evidence="1" key="1">
    <citation type="journal article" date="2015" name="Nature">
        <title>Complex archaea that bridge the gap between prokaryotes and eukaryotes.</title>
        <authorList>
            <person name="Spang A."/>
            <person name="Saw J.H."/>
            <person name="Jorgensen S.L."/>
            <person name="Zaremba-Niedzwiedzka K."/>
            <person name="Martijn J."/>
            <person name="Lind A.E."/>
            <person name="van Eijk R."/>
            <person name="Schleper C."/>
            <person name="Guy L."/>
            <person name="Ettema T.J."/>
        </authorList>
    </citation>
    <scope>NUCLEOTIDE SEQUENCE</scope>
</reference>